<dbReference type="SUPFAM" id="SSF52540">
    <property type="entry name" value="P-loop containing nucleoside triphosphate hydrolases"/>
    <property type="match status" value="1"/>
</dbReference>
<dbReference type="PANTHER" id="PTHR11089">
    <property type="entry name" value="GTP-BINDING PROTEIN-RELATED"/>
    <property type="match status" value="1"/>
</dbReference>
<reference evidence="4" key="2">
    <citation type="submission" date="2022-06" db="EMBL/GenBank/DDBJ databases">
        <authorList>
            <person name="Park Y.-J."/>
        </authorList>
    </citation>
    <scope>NUCLEOTIDE SEQUENCE</scope>
    <source>
        <strain evidence="4">TY</strain>
    </source>
</reference>
<feature type="domain" description="CP-type G" evidence="3">
    <location>
        <begin position="7"/>
        <end position="165"/>
    </location>
</feature>
<evidence type="ECO:0000259" key="3">
    <source>
        <dbReference type="PROSITE" id="PS51721"/>
    </source>
</evidence>
<accession>A0A9E7MYC7</accession>
<dbReference type="InterPro" id="IPR023179">
    <property type="entry name" value="GTP-bd_ortho_bundle_sf"/>
</dbReference>
<keyword evidence="2" id="KW-0342">GTP-binding</keyword>
<evidence type="ECO:0000256" key="2">
    <source>
        <dbReference type="ARBA" id="ARBA00023134"/>
    </source>
</evidence>
<dbReference type="Gene3D" id="3.40.50.300">
    <property type="entry name" value="P-loop containing nucleotide triphosphate hydrolases"/>
    <property type="match status" value="1"/>
</dbReference>
<sequence>MKQKKAWRIVREAIKEGDIVIEVVDARDPIGTRNPKVERLVQEEGKKLLIVMNKADLVPKEWAEEYKKKHRDVPIVFISARERKGTRILRKEVKKLAKELFEEGKEKVKVVLVGYPNVGKSTIINVLKGKHAVGTAPIPGYTKGKQLIRLSKKIWLVDSPGVVPIDDFDELVIRGGFPADKIEEPVKPALKLISRILETRKEAITEKFGIKEFESEEEILRQIGEKRGLIKAGGEVDLEETARWLLREWQTGRFTLFASEEERNRDFAWDFEDVLEGVEKELLLDPRRIIWRFGDELMEKLDNQKRAGVREIEGITVGIATGFKKCDSAVKFLEELTGKSVIASECFGKKWKGVIAILE</sequence>
<evidence type="ECO:0000313" key="4">
    <source>
        <dbReference type="EMBL" id="USS41133.1"/>
    </source>
</evidence>
<keyword evidence="1" id="KW-0547">Nucleotide-binding</keyword>
<proteinExistence type="predicted"/>
<dbReference type="PANTHER" id="PTHR11089:SF30">
    <property type="entry name" value="GUANINE NUCLEOTIDE-BINDING PROTEIN-LIKE 3 HOMOLOG"/>
    <property type="match status" value="1"/>
</dbReference>
<dbReference type="Gene3D" id="1.10.1580.10">
    <property type="match status" value="1"/>
</dbReference>
<dbReference type="Pfam" id="PF01926">
    <property type="entry name" value="MMR_HSR1"/>
    <property type="match status" value="1"/>
</dbReference>
<dbReference type="InterPro" id="IPR030378">
    <property type="entry name" value="G_CP_dom"/>
</dbReference>
<dbReference type="InterPro" id="IPR050755">
    <property type="entry name" value="TRAFAC_YlqF/YawG_RiboMat"/>
</dbReference>
<name>A0A9E7MYC7_THEAG</name>
<organism evidence="4 5">
    <name type="scientific">Thermococcus aggregans</name>
    <dbReference type="NCBI Taxonomy" id="110163"/>
    <lineage>
        <taxon>Archaea</taxon>
        <taxon>Methanobacteriati</taxon>
        <taxon>Methanobacteriota</taxon>
        <taxon>Thermococci</taxon>
        <taxon>Thermococcales</taxon>
        <taxon>Thermococcaceae</taxon>
        <taxon>Thermococcus</taxon>
    </lineage>
</organism>
<protein>
    <submittedName>
        <fullName evidence="4">50S ribosome-binding GTPase</fullName>
    </submittedName>
</protein>
<dbReference type="InterPro" id="IPR006073">
    <property type="entry name" value="GTP-bd"/>
</dbReference>
<dbReference type="RefSeq" id="WP_253305074.1">
    <property type="nucleotide sequence ID" value="NZ_CP099582.1"/>
</dbReference>
<dbReference type="InterPro" id="IPR027417">
    <property type="entry name" value="P-loop_NTPase"/>
</dbReference>
<dbReference type="KEGG" id="tagg:NF865_02680"/>
<dbReference type="AlphaFoldDB" id="A0A9E7MYC7"/>
<gene>
    <name evidence="4" type="ORF">NF865_02680</name>
</gene>
<evidence type="ECO:0000313" key="5">
    <source>
        <dbReference type="Proteomes" id="UP001055732"/>
    </source>
</evidence>
<dbReference type="GO" id="GO:0005525">
    <property type="term" value="F:GTP binding"/>
    <property type="evidence" value="ECO:0007669"/>
    <property type="project" value="UniProtKB-KW"/>
</dbReference>
<dbReference type="PROSITE" id="PS51721">
    <property type="entry name" value="G_CP"/>
    <property type="match status" value="1"/>
</dbReference>
<reference evidence="4" key="1">
    <citation type="journal article" date="1998" name="Int. J. Syst. Bacteriol. 48 Pt">
        <title>Thermococcus guaymasensis sp. nov. and Thermococcus aggregans sp. nov., two novel thermophilic archaea isolated from the Guaymas Basin hydrothermal vent site.</title>
        <authorList>
            <person name="Canganella F."/>
            <person name="Jones W.J."/>
            <person name="Gambacorta A."/>
            <person name="Antranikian G."/>
        </authorList>
    </citation>
    <scope>NUCLEOTIDE SEQUENCE</scope>
    <source>
        <strain evidence="4">TY</strain>
    </source>
</reference>
<evidence type="ECO:0000256" key="1">
    <source>
        <dbReference type="ARBA" id="ARBA00022741"/>
    </source>
</evidence>
<dbReference type="CDD" id="cd01859">
    <property type="entry name" value="MJ1464"/>
    <property type="match status" value="1"/>
</dbReference>
<keyword evidence="5" id="KW-1185">Reference proteome</keyword>
<dbReference type="EMBL" id="CP099582">
    <property type="protein sequence ID" value="USS41133.1"/>
    <property type="molecule type" value="Genomic_DNA"/>
</dbReference>
<dbReference type="Proteomes" id="UP001055732">
    <property type="component" value="Chromosome"/>
</dbReference>